<dbReference type="Proteomes" id="UP000017174">
    <property type="component" value="Unassembled WGS sequence"/>
</dbReference>
<evidence type="ECO:0000256" key="1">
    <source>
        <dbReference type="SAM" id="MobiDB-lite"/>
    </source>
</evidence>
<protein>
    <submittedName>
        <fullName evidence="2">Uncharacterized protein</fullName>
    </submittedName>
</protein>
<proteinExistence type="predicted"/>
<feature type="region of interest" description="Disordered" evidence="1">
    <location>
        <begin position="1"/>
        <end position="20"/>
    </location>
</feature>
<dbReference type="EMBL" id="AXZG01000054">
    <property type="protein sequence ID" value="ERT65385.1"/>
    <property type="molecule type" value="Genomic_DNA"/>
</dbReference>
<evidence type="ECO:0000313" key="2">
    <source>
        <dbReference type="EMBL" id="ERT65385.1"/>
    </source>
</evidence>
<dbReference type="HOGENOM" id="CLU_3122284_0_0_11"/>
<dbReference type="AlphaFoldDB" id="U7V1D5"/>
<organism evidence="2 3">
    <name type="scientific">Rothia aeria F0184</name>
    <dbReference type="NCBI Taxonomy" id="888019"/>
    <lineage>
        <taxon>Bacteria</taxon>
        <taxon>Bacillati</taxon>
        <taxon>Actinomycetota</taxon>
        <taxon>Actinomycetes</taxon>
        <taxon>Micrococcales</taxon>
        <taxon>Micrococcaceae</taxon>
        <taxon>Rothia</taxon>
    </lineage>
</organism>
<evidence type="ECO:0000313" key="3">
    <source>
        <dbReference type="Proteomes" id="UP000017174"/>
    </source>
</evidence>
<gene>
    <name evidence="2" type="ORF">HMPREF0742_02053</name>
</gene>
<reference evidence="2 3" key="1">
    <citation type="submission" date="2013-08" db="EMBL/GenBank/DDBJ databases">
        <authorList>
            <person name="Weinstock G."/>
            <person name="Sodergren E."/>
            <person name="Wylie T."/>
            <person name="Fulton L."/>
            <person name="Fulton R."/>
            <person name="Fronick C."/>
            <person name="O'Laughlin M."/>
            <person name="Godfrey J."/>
            <person name="Miner T."/>
            <person name="Herter B."/>
            <person name="Appelbaum E."/>
            <person name="Cordes M."/>
            <person name="Lek S."/>
            <person name="Wollam A."/>
            <person name="Pepin K.H."/>
            <person name="Palsikar V.B."/>
            <person name="Mitreva M."/>
            <person name="Wilson R.K."/>
        </authorList>
    </citation>
    <scope>NUCLEOTIDE SEQUENCE [LARGE SCALE GENOMIC DNA]</scope>
    <source>
        <strain evidence="2 3">F0184</strain>
    </source>
</reference>
<comment type="caution">
    <text evidence="2">The sequence shown here is derived from an EMBL/GenBank/DDBJ whole genome shotgun (WGS) entry which is preliminary data.</text>
</comment>
<sequence length="50" mass="5618">MRVSGNAWGSPCQQHLDPREAGVIHPRSGIMLWHEKPVVARANLYARTHS</sequence>
<name>U7V1D5_9MICC</name>
<accession>U7V1D5</accession>